<gene>
    <name evidence="3" type="ORF">H9828_06105</name>
</gene>
<comment type="caution">
    <text evidence="3">The sequence shown here is derived from an EMBL/GenBank/DDBJ whole genome shotgun (WGS) entry which is preliminary data.</text>
</comment>
<sequence>MKRLTMLLLLAGVLLAGTAGAAVPKPKPLYIVNGKITEEIQHIPPEEIERVETLPADEETIARYGQRAAHGVILITLRYDEPATFPADTTFGSYIARQIRWSDDDPVARVVLRYTIMPEGTIRVDKLLESTDNRLKRRVLKAVEESPRWQPALKNGLPIASEGILSIQLPEGRRMPRQVELVYR</sequence>
<evidence type="ECO:0000313" key="4">
    <source>
        <dbReference type="Proteomes" id="UP000886844"/>
    </source>
</evidence>
<feature type="domain" description="TonB C-terminal" evidence="2">
    <location>
        <begin position="109"/>
        <end position="165"/>
    </location>
</feature>
<dbReference type="Gene3D" id="3.30.1150.10">
    <property type="match status" value="1"/>
</dbReference>
<accession>A0A9D1Z1H6</accession>
<evidence type="ECO:0000256" key="1">
    <source>
        <dbReference type="SAM" id="SignalP"/>
    </source>
</evidence>
<keyword evidence="1" id="KW-0732">Signal</keyword>
<dbReference type="GO" id="GO:0055085">
    <property type="term" value="P:transmembrane transport"/>
    <property type="evidence" value="ECO:0007669"/>
    <property type="project" value="InterPro"/>
</dbReference>
<reference evidence="3" key="2">
    <citation type="submission" date="2021-04" db="EMBL/GenBank/DDBJ databases">
        <authorList>
            <person name="Gilroy R."/>
        </authorList>
    </citation>
    <scope>NUCLEOTIDE SEQUENCE</scope>
    <source>
        <strain evidence="3">5134</strain>
    </source>
</reference>
<dbReference type="SUPFAM" id="SSF74653">
    <property type="entry name" value="TolA/TonB C-terminal domain"/>
    <property type="match status" value="1"/>
</dbReference>
<dbReference type="EMBL" id="DXDA01000051">
    <property type="protein sequence ID" value="HIY68970.1"/>
    <property type="molecule type" value="Genomic_DNA"/>
</dbReference>
<evidence type="ECO:0000313" key="3">
    <source>
        <dbReference type="EMBL" id="HIY68970.1"/>
    </source>
</evidence>
<dbReference type="Gene3D" id="2.170.130.10">
    <property type="entry name" value="TonB-dependent receptor, plug domain"/>
    <property type="match status" value="1"/>
</dbReference>
<feature type="chain" id="PRO_5038932198" evidence="1">
    <location>
        <begin position="22"/>
        <end position="184"/>
    </location>
</feature>
<protein>
    <submittedName>
        <fullName evidence="3">Energy transducer TonB</fullName>
    </submittedName>
</protein>
<dbReference type="Proteomes" id="UP000886844">
    <property type="component" value="Unassembled WGS sequence"/>
</dbReference>
<organism evidence="3 4">
    <name type="scientific">Candidatus Alistipes intestinigallinarum</name>
    <dbReference type="NCBI Taxonomy" id="2838440"/>
    <lineage>
        <taxon>Bacteria</taxon>
        <taxon>Pseudomonadati</taxon>
        <taxon>Bacteroidota</taxon>
        <taxon>Bacteroidia</taxon>
        <taxon>Bacteroidales</taxon>
        <taxon>Rikenellaceae</taxon>
        <taxon>Alistipes</taxon>
    </lineage>
</organism>
<dbReference type="InterPro" id="IPR037682">
    <property type="entry name" value="TonB_C"/>
</dbReference>
<dbReference type="AlphaFoldDB" id="A0A9D1Z1H6"/>
<reference evidence="3" key="1">
    <citation type="journal article" date="2021" name="PeerJ">
        <title>Extensive microbial diversity within the chicken gut microbiome revealed by metagenomics and culture.</title>
        <authorList>
            <person name="Gilroy R."/>
            <person name="Ravi A."/>
            <person name="Getino M."/>
            <person name="Pursley I."/>
            <person name="Horton D.L."/>
            <person name="Alikhan N.F."/>
            <person name="Baker D."/>
            <person name="Gharbi K."/>
            <person name="Hall N."/>
            <person name="Watson M."/>
            <person name="Adriaenssens E.M."/>
            <person name="Foster-Nyarko E."/>
            <person name="Jarju S."/>
            <person name="Secka A."/>
            <person name="Antonio M."/>
            <person name="Oren A."/>
            <person name="Chaudhuri R.R."/>
            <person name="La Ragione R."/>
            <person name="Hildebrand F."/>
            <person name="Pallen M.J."/>
        </authorList>
    </citation>
    <scope>NUCLEOTIDE SEQUENCE</scope>
    <source>
        <strain evidence="3">5134</strain>
    </source>
</reference>
<dbReference type="InterPro" id="IPR037066">
    <property type="entry name" value="Plug_dom_sf"/>
</dbReference>
<feature type="signal peptide" evidence="1">
    <location>
        <begin position="1"/>
        <end position="21"/>
    </location>
</feature>
<name>A0A9D1Z1H6_9BACT</name>
<evidence type="ECO:0000259" key="2">
    <source>
        <dbReference type="Pfam" id="PF03544"/>
    </source>
</evidence>
<proteinExistence type="predicted"/>
<dbReference type="Pfam" id="PF03544">
    <property type="entry name" value="TonB_C"/>
    <property type="match status" value="1"/>
</dbReference>